<feature type="region of interest" description="Disordered" evidence="2">
    <location>
        <begin position="556"/>
        <end position="575"/>
    </location>
</feature>
<reference evidence="5" key="1">
    <citation type="submission" date="2019-06" db="EMBL/GenBank/DDBJ databases">
        <title>Draft genome sequence of the griseofulvin-producing fungus Xylaria cubensis strain G536.</title>
        <authorList>
            <person name="Mead M.E."/>
            <person name="Raja H.A."/>
            <person name="Steenwyk J.L."/>
            <person name="Knowles S.L."/>
            <person name="Oberlies N.H."/>
            <person name="Rokas A."/>
        </authorList>
    </citation>
    <scope>NUCLEOTIDE SEQUENCE [LARGE SCALE GENOMIC DNA]</scope>
    <source>
        <strain evidence="5">G536</strain>
    </source>
</reference>
<proteinExistence type="predicted"/>
<dbReference type="PRINTS" id="PR01217">
    <property type="entry name" value="PRICHEXTENSN"/>
</dbReference>
<name>A0A553HQ44_9PEZI</name>
<keyword evidence="5" id="KW-1185">Reference proteome</keyword>
<feature type="compositionally biased region" description="Polar residues" evidence="2">
    <location>
        <begin position="401"/>
        <end position="412"/>
    </location>
</feature>
<evidence type="ECO:0000313" key="5">
    <source>
        <dbReference type="Proteomes" id="UP000319160"/>
    </source>
</evidence>
<evidence type="ECO:0000256" key="1">
    <source>
        <dbReference type="ARBA" id="ARBA00011353"/>
    </source>
</evidence>
<feature type="region of interest" description="Disordered" evidence="2">
    <location>
        <begin position="396"/>
        <end position="540"/>
    </location>
</feature>
<gene>
    <name evidence="4" type="ORF">FHL15_008991</name>
</gene>
<feature type="compositionally biased region" description="Polar residues" evidence="2">
    <location>
        <begin position="182"/>
        <end position="193"/>
    </location>
</feature>
<feature type="region of interest" description="Disordered" evidence="2">
    <location>
        <begin position="122"/>
        <end position="156"/>
    </location>
</feature>
<feature type="region of interest" description="Disordered" evidence="2">
    <location>
        <begin position="169"/>
        <end position="195"/>
    </location>
</feature>
<dbReference type="AlphaFoldDB" id="A0A553HQ44"/>
<feature type="region of interest" description="Disordered" evidence="2">
    <location>
        <begin position="586"/>
        <end position="652"/>
    </location>
</feature>
<comment type="subunit">
    <text evidence="1">Component of the NuA4 histone acetyltransferase complex.</text>
</comment>
<dbReference type="STRING" id="2512241.A0A553HQ44"/>
<feature type="compositionally biased region" description="Polar residues" evidence="2">
    <location>
        <begin position="299"/>
        <end position="317"/>
    </location>
</feature>
<feature type="compositionally biased region" description="Polar residues" evidence="2">
    <location>
        <begin position="281"/>
        <end position="292"/>
    </location>
</feature>
<feature type="region of interest" description="Disordered" evidence="2">
    <location>
        <begin position="1"/>
        <end position="23"/>
    </location>
</feature>
<sequence length="652" mass="71604">MAHTPTRKLPPFEIPVHSKPPDYRPGDGPALAPIRLCLEDDTGAFIVDKRVLPGKPVNGELKLELYYVVGWPDLPAARVAILATKILEYVSPRTLEDWEYECLLEKDKEREKQEVAQKIKQEERAKAHAASVSVMGTPTPDSGIPGQKRRGRPSKAEMLARRIAQQASFGDDELANVPLPSAGTSGPSLSTPKKSLARAVTHMDIDKTDINDAILKQLQGGSETERESDNESQAGQDLAELDEPYTMARPDTDTMFTSLDSFLPAHPSRGYAEFLIPNLPSPTQQDPAQSVPSIPISFSRPNSKNSQLSRQKTQLTTPVPVPAYPRKSEKNIFIPLGKSITPVPPPSLPPRAKPPKQAHAISVTPIPAPSCSISEPKPLLKVPHGVGFTPTPIPAPAWPEQTPQVFHGTTCTPIPPPSYPPPLRESATKPELKKTHKAYTPNPPPPPPKPSEELRKISYTPIPPPRPFSITESSKWTGFTPAGQGPRNQGTRVEAQVERNEPRTTSKNATPGAKSSSSRKKKQSQPEEEQAWEVKRLEDDKVIEINGELIRHFKVRWVGKWPPGQNPTWEPEENISEPLIRKYLKDKAAKVSQEGSSPRKPEKPPPTLKRKYSSVAEAFQGDGNDLPGPSSGLLGEAHDADDDDDEHLQVTE</sequence>
<dbReference type="Pfam" id="PF00385">
    <property type="entry name" value="Chromo"/>
    <property type="match status" value="1"/>
</dbReference>
<comment type="caution">
    <text evidence="4">The sequence shown here is derived from an EMBL/GenBank/DDBJ whole genome shotgun (WGS) entry which is preliminary data.</text>
</comment>
<feature type="compositionally biased region" description="Basic and acidic residues" evidence="2">
    <location>
        <begin position="495"/>
        <end position="504"/>
    </location>
</feature>
<evidence type="ECO:0000313" key="4">
    <source>
        <dbReference type="EMBL" id="TRX90072.1"/>
    </source>
</evidence>
<feature type="domain" description="Chromo" evidence="3">
    <location>
        <begin position="532"/>
        <end position="585"/>
    </location>
</feature>
<protein>
    <recommendedName>
        <fullName evidence="3">Chromo domain-containing protein</fullName>
    </recommendedName>
</protein>
<evidence type="ECO:0000259" key="3">
    <source>
        <dbReference type="Pfam" id="PF00385"/>
    </source>
</evidence>
<dbReference type="Proteomes" id="UP000319160">
    <property type="component" value="Unassembled WGS sequence"/>
</dbReference>
<organism evidence="4 5">
    <name type="scientific">Xylaria flabelliformis</name>
    <dbReference type="NCBI Taxonomy" id="2512241"/>
    <lineage>
        <taxon>Eukaryota</taxon>
        <taxon>Fungi</taxon>
        <taxon>Dikarya</taxon>
        <taxon>Ascomycota</taxon>
        <taxon>Pezizomycotina</taxon>
        <taxon>Sordariomycetes</taxon>
        <taxon>Xylariomycetidae</taxon>
        <taxon>Xylariales</taxon>
        <taxon>Xylariaceae</taxon>
        <taxon>Xylaria</taxon>
    </lineage>
</organism>
<dbReference type="Gene3D" id="2.40.50.40">
    <property type="match status" value="1"/>
</dbReference>
<feature type="region of interest" description="Disordered" evidence="2">
    <location>
        <begin position="274"/>
        <end position="324"/>
    </location>
</feature>
<accession>A0A553HQ44</accession>
<dbReference type="OrthoDB" id="3543857at2759"/>
<dbReference type="InterPro" id="IPR016197">
    <property type="entry name" value="Chromo-like_dom_sf"/>
</dbReference>
<dbReference type="SUPFAM" id="SSF54160">
    <property type="entry name" value="Chromo domain-like"/>
    <property type="match status" value="1"/>
</dbReference>
<feature type="region of interest" description="Disordered" evidence="2">
    <location>
        <begin position="219"/>
        <end position="243"/>
    </location>
</feature>
<evidence type="ECO:0000256" key="2">
    <source>
        <dbReference type="SAM" id="MobiDB-lite"/>
    </source>
</evidence>
<feature type="compositionally biased region" description="Pro residues" evidence="2">
    <location>
        <begin position="413"/>
        <end position="423"/>
    </location>
</feature>
<dbReference type="CDD" id="cd00024">
    <property type="entry name" value="CD_CSD"/>
    <property type="match status" value="1"/>
</dbReference>
<dbReference type="InterPro" id="IPR023780">
    <property type="entry name" value="Chromo_domain"/>
</dbReference>
<dbReference type="EMBL" id="VFLP01000059">
    <property type="protein sequence ID" value="TRX90072.1"/>
    <property type="molecule type" value="Genomic_DNA"/>
</dbReference>